<dbReference type="InterPro" id="IPR038772">
    <property type="entry name" value="Sph/SMPD2-like"/>
</dbReference>
<evidence type="ECO:0000256" key="7">
    <source>
        <dbReference type="ARBA" id="ARBA00022801"/>
    </source>
</evidence>
<keyword evidence="8" id="KW-0460">Magnesium</keyword>
<name>A0A4R0RKM9_9APHY</name>
<reference evidence="15 16" key="1">
    <citation type="submission" date="2018-11" db="EMBL/GenBank/DDBJ databases">
        <title>Genome assembly of Steccherinum ochraceum LE-BIN_3174, the white-rot fungus of the Steccherinaceae family (The Residual Polyporoid clade, Polyporales, Basidiomycota).</title>
        <authorList>
            <person name="Fedorova T.V."/>
            <person name="Glazunova O.A."/>
            <person name="Landesman E.O."/>
            <person name="Moiseenko K.V."/>
            <person name="Psurtseva N.V."/>
            <person name="Savinova O.S."/>
            <person name="Shakhova N.V."/>
            <person name="Tyazhelova T.V."/>
            <person name="Vasina D.V."/>
        </authorList>
    </citation>
    <scope>NUCLEOTIDE SEQUENCE [LARGE SCALE GENOMIC DNA]</scope>
    <source>
        <strain evidence="15 16">LE-BIN_3174</strain>
    </source>
</reference>
<evidence type="ECO:0000256" key="1">
    <source>
        <dbReference type="ARBA" id="ARBA00004141"/>
    </source>
</evidence>
<comment type="pathway">
    <text evidence="2">Lipid metabolism; sphingolipid metabolism.</text>
</comment>
<dbReference type="OrthoDB" id="387657at2759"/>
<keyword evidence="16" id="KW-1185">Reference proteome</keyword>
<evidence type="ECO:0000256" key="5">
    <source>
        <dbReference type="ARBA" id="ARBA00022692"/>
    </source>
</evidence>
<evidence type="ECO:0000256" key="3">
    <source>
        <dbReference type="ARBA" id="ARBA00004991"/>
    </source>
</evidence>
<organism evidence="15 16">
    <name type="scientific">Steccherinum ochraceum</name>
    <dbReference type="NCBI Taxonomy" id="92696"/>
    <lineage>
        <taxon>Eukaryota</taxon>
        <taxon>Fungi</taxon>
        <taxon>Dikarya</taxon>
        <taxon>Basidiomycota</taxon>
        <taxon>Agaricomycotina</taxon>
        <taxon>Agaricomycetes</taxon>
        <taxon>Polyporales</taxon>
        <taxon>Steccherinaceae</taxon>
        <taxon>Steccherinum</taxon>
    </lineage>
</organism>
<comment type="caution">
    <text evidence="15">The sequence shown here is derived from an EMBL/GenBank/DDBJ whole genome shotgun (WGS) entry which is preliminary data.</text>
</comment>
<evidence type="ECO:0000259" key="14">
    <source>
        <dbReference type="Pfam" id="PF03372"/>
    </source>
</evidence>
<feature type="transmembrane region" description="Helical" evidence="13">
    <location>
        <begin position="405"/>
        <end position="427"/>
    </location>
</feature>
<gene>
    <name evidence="15" type="primary">ISC1</name>
    <name evidence="15" type="ORF">EIP91_011559</name>
</gene>
<dbReference type="Pfam" id="PF03372">
    <property type="entry name" value="Exo_endo_phos"/>
    <property type="match status" value="1"/>
</dbReference>
<dbReference type="STRING" id="92696.A0A4R0RKM9"/>
<feature type="domain" description="Endonuclease/exonuclease/phosphatase" evidence="14">
    <location>
        <begin position="11"/>
        <end position="299"/>
    </location>
</feature>
<dbReference type="PANTHER" id="PTHR16320:SF24">
    <property type="entry name" value="PHOSPHODIESTERASE, PUTATIVE-RELATED"/>
    <property type="match status" value="1"/>
</dbReference>
<comment type="subcellular location">
    <subcellularLocation>
        <location evidence="1">Membrane</location>
        <topology evidence="1">Multi-pass membrane protein</topology>
    </subcellularLocation>
</comment>
<protein>
    <submittedName>
        <fullName evidence="15">Phospholipase C type enzyme</fullName>
    </submittedName>
</protein>
<comment type="pathway">
    <text evidence="3">Sphingolipid metabolism.</text>
</comment>
<dbReference type="Proteomes" id="UP000292702">
    <property type="component" value="Unassembled WGS sequence"/>
</dbReference>
<evidence type="ECO:0000256" key="4">
    <source>
        <dbReference type="ARBA" id="ARBA00006335"/>
    </source>
</evidence>
<dbReference type="EMBL" id="RWJN01000076">
    <property type="protein sequence ID" value="TCD68106.1"/>
    <property type="molecule type" value="Genomic_DNA"/>
</dbReference>
<evidence type="ECO:0000256" key="10">
    <source>
        <dbReference type="ARBA" id="ARBA00022989"/>
    </source>
</evidence>
<dbReference type="AlphaFoldDB" id="A0A4R0RKM9"/>
<evidence type="ECO:0000256" key="2">
    <source>
        <dbReference type="ARBA" id="ARBA00004760"/>
    </source>
</evidence>
<evidence type="ECO:0000256" key="6">
    <source>
        <dbReference type="ARBA" id="ARBA00022723"/>
    </source>
</evidence>
<keyword evidence="10 13" id="KW-1133">Transmembrane helix</keyword>
<dbReference type="GO" id="GO:0016020">
    <property type="term" value="C:membrane"/>
    <property type="evidence" value="ECO:0007669"/>
    <property type="project" value="UniProtKB-SubCell"/>
</dbReference>
<dbReference type="Gene3D" id="3.60.10.10">
    <property type="entry name" value="Endonuclease/exonuclease/phosphatase"/>
    <property type="match status" value="1"/>
</dbReference>
<dbReference type="InterPro" id="IPR036691">
    <property type="entry name" value="Endo/exonu/phosph_ase_sf"/>
</dbReference>
<dbReference type="SUPFAM" id="SSF56219">
    <property type="entry name" value="DNase I-like"/>
    <property type="match status" value="1"/>
</dbReference>
<accession>A0A4R0RKM9</accession>
<dbReference type="GO" id="GO:0046872">
    <property type="term" value="F:metal ion binding"/>
    <property type="evidence" value="ECO:0007669"/>
    <property type="project" value="UniProtKB-KW"/>
</dbReference>
<evidence type="ECO:0000256" key="9">
    <source>
        <dbReference type="ARBA" id="ARBA00022919"/>
    </source>
</evidence>
<evidence type="ECO:0000256" key="11">
    <source>
        <dbReference type="ARBA" id="ARBA00023098"/>
    </source>
</evidence>
<keyword evidence="5 13" id="KW-0812">Transmembrane</keyword>
<evidence type="ECO:0000313" key="15">
    <source>
        <dbReference type="EMBL" id="TCD68106.1"/>
    </source>
</evidence>
<keyword evidence="11" id="KW-0443">Lipid metabolism</keyword>
<evidence type="ECO:0000256" key="13">
    <source>
        <dbReference type="SAM" id="Phobius"/>
    </source>
</evidence>
<dbReference type="GO" id="GO:0004767">
    <property type="term" value="F:sphingomyelin phosphodiesterase activity"/>
    <property type="evidence" value="ECO:0007669"/>
    <property type="project" value="InterPro"/>
</dbReference>
<comment type="similarity">
    <text evidence="4">Belongs to the neutral sphingomyelinase family.</text>
</comment>
<evidence type="ECO:0000313" key="16">
    <source>
        <dbReference type="Proteomes" id="UP000292702"/>
    </source>
</evidence>
<evidence type="ECO:0000256" key="8">
    <source>
        <dbReference type="ARBA" id="ARBA00022842"/>
    </source>
</evidence>
<dbReference type="PANTHER" id="PTHR16320">
    <property type="entry name" value="SPHINGOMYELINASE FAMILY MEMBER"/>
    <property type="match status" value="1"/>
</dbReference>
<feature type="transmembrane region" description="Helical" evidence="13">
    <location>
        <begin position="375"/>
        <end position="399"/>
    </location>
</feature>
<dbReference type="InterPro" id="IPR005135">
    <property type="entry name" value="Endo/exonuclease/phosphatase"/>
</dbReference>
<keyword evidence="12 13" id="KW-0472">Membrane</keyword>
<keyword evidence="6" id="KW-0479">Metal-binding</keyword>
<proteinExistence type="inferred from homology"/>
<keyword evidence="7" id="KW-0378">Hydrolase</keyword>
<evidence type="ECO:0000256" key="12">
    <source>
        <dbReference type="ARBA" id="ARBA00023136"/>
    </source>
</evidence>
<keyword evidence="9" id="KW-0746">Sphingolipid metabolism</keyword>
<sequence length="462" mass="50829">MSEADKRLRLLTLNCWGLKYVAKHRKQRIAAIADALAASDYDIIALQELWVFADYEHVRASVASRLPYSKFFYSGALGAGLVLLSKYPILAATVHPYSLNGTPIDILDGDWFVGKAAASILVAHPILGQVQIYNTHLFAKGGDEGPDHHKAHRLVNAWEFAKLARQAAEVGRYVIAAGDFNSVPTAPPMKIIREHASLKDAWSDSHPSSRPPSGNTIPTPSEAIHTFGVTADSPLNFYSAGKPLEPYARKFQGKRLDYVFYRQPSSPPASDRTPILTCIDSKVVFTDPVPGCNFSYSDHFGLEATFEISLPGADVTNPDETYVPAPAEPRSPSFVLTSVPNPNPAPPPTLSSDLITSTLVSLTARYRFAQSQARLHLSVFAVCLLLLLVIIIGSAWLPSSWINPIFMVLTIFLAWLSTTMLYIGFVYGRWELNALTNIIEELEIYRSSLEGRRSGELRRSSG</sequence>
<dbReference type="GO" id="GO:0006665">
    <property type="term" value="P:sphingolipid metabolic process"/>
    <property type="evidence" value="ECO:0007669"/>
    <property type="project" value="UniProtKB-KW"/>
</dbReference>